<organism evidence="2 3">
    <name type="scientific">Rhizobium rhizogenes</name>
    <name type="common">Agrobacterium rhizogenes</name>
    <dbReference type="NCBI Taxonomy" id="359"/>
    <lineage>
        <taxon>Bacteria</taxon>
        <taxon>Pseudomonadati</taxon>
        <taxon>Pseudomonadota</taxon>
        <taxon>Alphaproteobacteria</taxon>
        <taxon>Hyphomicrobiales</taxon>
        <taxon>Rhizobiaceae</taxon>
        <taxon>Rhizobium/Agrobacterium group</taxon>
        <taxon>Rhizobium</taxon>
    </lineage>
</organism>
<sequence length="86" mass="9704">MEKVLVIGRSSKYDGAIGDRRRAVLAGDCRPRIHPLETAVGVDDERSEGHGEDRHEKREDCQPADQLCHVHSPLLELMDRVLPYSD</sequence>
<dbReference type="AlphaFoldDB" id="A0AA88JR23"/>
<evidence type="ECO:0000256" key="1">
    <source>
        <dbReference type="SAM" id="MobiDB-lite"/>
    </source>
</evidence>
<reference evidence="2 3" key="1">
    <citation type="submission" date="2018-08" db="EMBL/GenBank/DDBJ databases">
        <title>Crown Gall in kiwifruit.</title>
        <authorList>
            <person name="Visnovsky S.B."/>
            <person name="Pitman A.R."/>
        </authorList>
    </citation>
    <scope>NUCLEOTIDE SEQUENCE [LARGE SCALE GENOMIC DNA]</scope>
    <source>
        <strain evidence="2 3">SBV_302_78_2</strain>
    </source>
</reference>
<evidence type="ECO:0000313" key="3">
    <source>
        <dbReference type="Proteomes" id="UP000473658"/>
    </source>
</evidence>
<feature type="compositionally biased region" description="Basic and acidic residues" evidence="1">
    <location>
        <begin position="43"/>
        <end position="61"/>
    </location>
</feature>
<evidence type="ECO:0000313" key="2">
    <source>
        <dbReference type="EMBL" id="KAA3503402.1"/>
    </source>
</evidence>
<proteinExistence type="predicted"/>
<feature type="region of interest" description="Disordered" evidence="1">
    <location>
        <begin position="40"/>
        <end position="64"/>
    </location>
</feature>
<dbReference type="EMBL" id="QRFF01000002">
    <property type="protein sequence ID" value="KAA3503402.1"/>
    <property type="molecule type" value="Genomic_DNA"/>
</dbReference>
<name>A0AA88JR23_RHIRH</name>
<protein>
    <submittedName>
        <fullName evidence="2">Uncharacterized protein</fullName>
    </submittedName>
</protein>
<comment type="caution">
    <text evidence="2">The sequence shown here is derived from an EMBL/GenBank/DDBJ whole genome shotgun (WGS) entry which is preliminary data.</text>
</comment>
<accession>A0AA88JR23</accession>
<gene>
    <name evidence="2" type="ORF">DXM27_10275</name>
</gene>
<dbReference type="Proteomes" id="UP000473658">
    <property type="component" value="Unassembled WGS sequence"/>
</dbReference>